<sequence>MGQLQGTPLVVDVLISIDYYYEFVTGRIRRATGGSVAVGTHLGWIIFRRTELRRSSEGRHHPAEILGVPVEDTAADGATALKNSKEAVCLDVGRYQDPWTAGPFQQLPAGQTLTAGFQAAGECARGRWRALLLRHEAVPRRGMGGTSDGSQSAEANVVSSASCGLLGIRRRAEVSGHVRWSRTVRRDHVEQPTGGGTKPPD</sequence>
<dbReference type="AlphaFoldDB" id="A0A0V1BV27"/>
<name>A0A0V1BV27_TRISP</name>
<evidence type="ECO:0000313" key="2">
    <source>
        <dbReference type="Proteomes" id="UP000054776"/>
    </source>
</evidence>
<organism evidence="1 2">
    <name type="scientific">Trichinella spiralis</name>
    <name type="common">Trichina worm</name>
    <dbReference type="NCBI Taxonomy" id="6334"/>
    <lineage>
        <taxon>Eukaryota</taxon>
        <taxon>Metazoa</taxon>
        <taxon>Ecdysozoa</taxon>
        <taxon>Nematoda</taxon>
        <taxon>Enoplea</taxon>
        <taxon>Dorylaimia</taxon>
        <taxon>Trichinellida</taxon>
        <taxon>Trichinellidae</taxon>
        <taxon>Trichinella</taxon>
    </lineage>
</organism>
<gene>
    <name evidence="1" type="ORF">T01_8619</name>
</gene>
<evidence type="ECO:0000313" key="1">
    <source>
        <dbReference type="EMBL" id="KRY40556.1"/>
    </source>
</evidence>
<dbReference type="InParanoid" id="A0A0V1BV27"/>
<proteinExistence type="predicted"/>
<dbReference type="Proteomes" id="UP000054776">
    <property type="component" value="Unassembled WGS sequence"/>
</dbReference>
<protein>
    <recommendedName>
        <fullName evidence="3">Peptidase aspartic putative domain-containing protein</fullName>
    </recommendedName>
</protein>
<reference evidence="1 2" key="1">
    <citation type="submission" date="2015-01" db="EMBL/GenBank/DDBJ databases">
        <title>Evolution of Trichinella species and genotypes.</title>
        <authorList>
            <person name="Korhonen P.K."/>
            <person name="Edoardo P."/>
            <person name="Giuseppe L.R."/>
            <person name="Gasser R.B."/>
        </authorList>
    </citation>
    <scope>NUCLEOTIDE SEQUENCE [LARGE SCALE GENOMIC DNA]</scope>
    <source>
        <strain evidence="1">ISS3</strain>
    </source>
</reference>
<keyword evidence="2" id="KW-1185">Reference proteome</keyword>
<comment type="caution">
    <text evidence="1">The sequence shown here is derived from an EMBL/GenBank/DDBJ whole genome shotgun (WGS) entry which is preliminary data.</text>
</comment>
<dbReference type="EMBL" id="JYDH01000012">
    <property type="protein sequence ID" value="KRY40556.1"/>
    <property type="molecule type" value="Genomic_DNA"/>
</dbReference>
<dbReference type="OrthoDB" id="8065733at2759"/>
<accession>A0A0V1BV27</accession>
<evidence type="ECO:0008006" key="3">
    <source>
        <dbReference type="Google" id="ProtNLM"/>
    </source>
</evidence>